<name>A0A2V2NER5_9EURY</name>
<proteinExistence type="predicted"/>
<gene>
    <name evidence="4" type="ORF">DLD82_00790</name>
</gene>
<keyword evidence="5" id="KW-1185">Reference proteome</keyword>
<dbReference type="GO" id="GO:0000160">
    <property type="term" value="P:phosphorelay signal transduction system"/>
    <property type="evidence" value="ECO:0007669"/>
    <property type="project" value="InterPro"/>
</dbReference>
<dbReference type="PANTHER" id="PTHR44591">
    <property type="entry name" value="STRESS RESPONSE REGULATOR PROTEIN 1"/>
    <property type="match status" value="1"/>
</dbReference>
<dbReference type="InterPro" id="IPR050595">
    <property type="entry name" value="Bact_response_regulator"/>
</dbReference>
<reference evidence="4 5" key="1">
    <citation type="submission" date="2018-05" db="EMBL/GenBank/DDBJ databases">
        <title>Draft genome of Methanospirillum stamsii Pt1.</title>
        <authorList>
            <person name="Dueholm M.S."/>
            <person name="Nielsen P.H."/>
            <person name="Bakmann L.F."/>
            <person name="Otzen D.E."/>
        </authorList>
    </citation>
    <scope>NUCLEOTIDE SEQUENCE [LARGE SCALE GENOMIC DNA]</scope>
    <source>
        <strain evidence="4 5">Pt1</strain>
    </source>
</reference>
<dbReference type="Pfam" id="PF00072">
    <property type="entry name" value="Response_reg"/>
    <property type="match status" value="1"/>
</dbReference>
<dbReference type="Proteomes" id="UP000245934">
    <property type="component" value="Unassembled WGS sequence"/>
</dbReference>
<keyword evidence="1 2" id="KW-0597">Phosphoprotein</keyword>
<dbReference type="PANTHER" id="PTHR44591:SF3">
    <property type="entry name" value="RESPONSE REGULATORY DOMAIN-CONTAINING PROTEIN"/>
    <property type="match status" value="1"/>
</dbReference>
<dbReference type="EMBL" id="QGMZ01000004">
    <property type="protein sequence ID" value="PWR76066.1"/>
    <property type="molecule type" value="Genomic_DNA"/>
</dbReference>
<comment type="caution">
    <text evidence="4">The sequence shown here is derived from an EMBL/GenBank/DDBJ whole genome shotgun (WGS) entry which is preliminary data.</text>
</comment>
<evidence type="ECO:0000256" key="1">
    <source>
        <dbReference type="ARBA" id="ARBA00022553"/>
    </source>
</evidence>
<evidence type="ECO:0000313" key="4">
    <source>
        <dbReference type="EMBL" id="PWR76066.1"/>
    </source>
</evidence>
<dbReference type="PROSITE" id="PS50110">
    <property type="entry name" value="RESPONSE_REGULATORY"/>
    <property type="match status" value="1"/>
</dbReference>
<evidence type="ECO:0000256" key="2">
    <source>
        <dbReference type="PROSITE-ProRule" id="PRU00169"/>
    </source>
</evidence>
<dbReference type="InterPro" id="IPR001789">
    <property type="entry name" value="Sig_transdc_resp-reg_receiver"/>
</dbReference>
<evidence type="ECO:0000313" key="5">
    <source>
        <dbReference type="Proteomes" id="UP000245934"/>
    </source>
</evidence>
<feature type="modified residue" description="4-aspartylphosphate" evidence="2">
    <location>
        <position position="69"/>
    </location>
</feature>
<protein>
    <recommendedName>
        <fullName evidence="3">Response regulatory domain-containing protein</fullName>
    </recommendedName>
</protein>
<dbReference type="AlphaFoldDB" id="A0A2V2NER5"/>
<dbReference type="Gene3D" id="3.40.50.2300">
    <property type="match status" value="1"/>
</dbReference>
<feature type="domain" description="Response regulatory" evidence="3">
    <location>
        <begin position="20"/>
        <end position="137"/>
    </location>
</feature>
<dbReference type="GeneID" id="97609149"/>
<dbReference type="OrthoDB" id="9652at2157"/>
<evidence type="ECO:0000259" key="3">
    <source>
        <dbReference type="PROSITE" id="PS50110"/>
    </source>
</evidence>
<dbReference type="SUPFAM" id="SSF52172">
    <property type="entry name" value="CheY-like"/>
    <property type="match status" value="1"/>
</dbReference>
<dbReference type="InterPro" id="IPR011006">
    <property type="entry name" value="CheY-like_superfamily"/>
</dbReference>
<sequence length="137" mass="15669">MGSDIHPEDTPGNHNKFGKKILVVDDRYENRYFLKTLLSAHGYQVVTAKNGKEALDLIKSEHFDAILTDILMPVMDGHVLCKTMKEDPELAKIPFIFNTASYTEPRHRQHGLSLGADEYICKPIESEELLRIIERFV</sequence>
<accession>A0A2V2NER5</accession>
<organism evidence="4 5">
    <name type="scientific">Methanospirillum stamsii</name>
    <dbReference type="NCBI Taxonomy" id="1277351"/>
    <lineage>
        <taxon>Archaea</taxon>
        <taxon>Methanobacteriati</taxon>
        <taxon>Methanobacteriota</taxon>
        <taxon>Stenosarchaea group</taxon>
        <taxon>Methanomicrobia</taxon>
        <taxon>Methanomicrobiales</taxon>
        <taxon>Methanospirillaceae</taxon>
        <taxon>Methanospirillum</taxon>
    </lineage>
</organism>
<dbReference type="RefSeq" id="WP_109939202.1">
    <property type="nucleotide sequence ID" value="NZ_CP176366.1"/>
</dbReference>
<dbReference type="SMART" id="SM00448">
    <property type="entry name" value="REC"/>
    <property type="match status" value="1"/>
</dbReference>